<keyword evidence="4" id="KW-0804">Transcription</keyword>
<evidence type="ECO:0000256" key="1">
    <source>
        <dbReference type="ARBA" id="ARBA00009437"/>
    </source>
</evidence>
<dbReference type="Pfam" id="PF00126">
    <property type="entry name" value="HTH_1"/>
    <property type="match status" value="1"/>
</dbReference>
<dbReference type="InterPro" id="IPR036390">
    <property type="entry name" value="WH_DNA-bd_sf"/>
</dbReference>
<dbReference type="InterPro" id="IPR036388">
    <property type="entry name" value="WH-like_DNA-bd_sf"/>
</dbReference>
<comment type="similarity">
    <text evidence="1">Belongs to the LysR transcriptional regulatory family.</text>
</comment>
<dbReference type="Proteomes" id="UP000279384">
    <property type="component" value="Unassembled WGS sequence"/>
</dbReference>
<dbReference type="Gene3D" id="3.40.190.10">
    <property type="entry name" value="Periplasmic binding protein-like II"/>
    <property type="match status" value="2"/>
</dbReference>
<dbReference type="CDD" id="cd08414">
    <property type="entry name" value="PBP2_LTTR_aromatics_like"/>
    <property type="match status" value="1"/>
</dbReference>
<keyword evidence="2" id="KW-0805">Transcription regulation</keyword>
<feature type="domain" description="HTH lysR-type" evidence="5">
    <location>
        <begin position="1"/>
        <end position="58"/>
    </location>
</feature>
<evidence type="ECO:0000256" key="4">
    <source>
        <dbReference type="ARBA" id="ARBA00023163"/>
    </source>
</evidence>
<proteinExistence type="inferred from homology"/>
<comment type="caution">
    <text evidence="6">The sequence shown here is derived from an EMBL/GenBank/DDBJ whole genome shotgun (WGS) entry which is preliminary data.</text>
</comment>
<dbReference type="Pfam" id="PF03466">
    <property type="entry name" value="LysR_substrate"/>
    <property type="match status" value="1"/>
</dbReference>
<evidence type="ECO:0000259" key="5">
    <source>
        <dbReference type="PROSITE" id="PS50931"/>
    </source>
</evidence>
<protein>
    <submittedName>
        <fullName evidence="6">DNA-binding transcriptional LysR family regulator</fullName>
    </submittedName>
</protein>
<dbReference type="PROSITE" id="PS50931">
    <property type="entry name" value="HTH_LYSR"/>
    <property type="match status" value="1"/>
</dbReference>
<dbReference type="Gene3D" id="1.10.10.10">
    <property type="entry name" value="Winged helix-like DNA-binding domain superfamily/Winged helix DNA-binding domain"/>
    <property type="match status" value="1"/>
</dbReference>
<dbReference type="PANTHER" id="PTHR30346:SF17">
    <property type="entry name" value="LYSR FAMILY TRANSCRIPTIONAL REGULATOR"/>
    <property type="match status" value="1"/>
</dbReference>
<dbReference type="SUPFAM" id="SSF53850">
    <property type="entry name" value="Periplasmic binding protein-like II"/>
    <property type="match status" value="1"/>
</dbReference>
<evidence type="ECO:0000256" key="2">
    <source>
        <dbReference type="ARBA" id="ARBA00023015"/>
    </source>
</evidence>
<sequence>MELRHLRYFVTVAEELHFTRAAERLHIGQPPLSQQIQALEAELGVQLFQRSKRRVLLTTAGERLLLRARRLLADAEAAAEEARRAGRGEVGELRIAFTSSMPLAGVLPDSLRHYRERYPAVSLKLEEMFSGDQYLALQQQRLDVGFVRYNGDEMVPGIRRRELRRDRLCVVIRRDHPLAARARLAFAELRDEGFIVYPPGVSTGLPALIRQLAQAAGFQPRIAQTSGEAMTQIALVAAGLGIAILPSPLACVQLDGVCYIPLTDAAAYLSMAVATREQESSPLVAAFLDVLPTLAAIAS</sequence>
<dbReference type="GO" id="GO:0003677">
    <property type="term" value="F:DNA binding"/>
    <property type="evidence" value="ECO:0007669"/>
    <property type="project" value="UniProtKB-KW"/>
</dbReference>
<dbReference type="PANTHER" id="PTHR30346">
    <property type="entry name" value="TRANSCRIPTIONAL DUAL REGULATOR HCAR-RELATED"/>
    <property type="match status" value="1"/>
</dbReference>
<dbReference type="InterPro" id="IPR005119">
    <property type="entry name" value="LysR_subst-bd"/>
</dbReference>
<dbReference type="InterPro" id="IPR000847">
    <property type="entry name" value="LysR_HTH_N"/>
</dbReference>
<dbReference type="GO" id="GO:0003700">
    <property type="term" value="F:DNA-binding transcription factor activity"/>
    <property type="evidence" value="ECO:0007669"/>
    <property type="project" value="InterPro"/>
</dbReference>
<evidence type="ECO:0000313" key="7">
    <source>
        <dbReference type="Proteomes" id="UP000279384"/>
    </source>
</evidence>
<keyword evidence="3 6" id="KW-0238">DNA-binding</keyword>
<gene>
    <name evidence="6" type="ORF">C8E02_2666</name>
</gene>
<dbReference type="GO" id="GO:0032993">
    <property type="term" value="C:protein-DNA complex"/>
    <property type="evidence" value="ECO:0007669"/>
    <property type="project" value="TreeGrafter"/>
</dbReference>
<organism evidence="6 7">
    <name type="scientific">Vogesella indigofera</name>
    <name type="common">Pseudomonas indigofera</name>
    <dbReference type="NCBI Taxonomy" id="45465"/>
    <lineage>
        <taxon>Bacteria</taxon>
        <taxon>Pseudomonadati</taxon>
        <taxon>Pseudomonadota</taxon>
        <taxon>Betaproteobacteria</taxon>
        <taxon>Neisseriales</taxon>
        <taxon>Chromobacteriaceae</taxon>
        <taxon>Vogesella</taxon>
    </lineage>
</organism>
<dbReference type="SUPFAM" id="SSF46785">
    <property type="entry name" value="Winged helix' DNA-binding domain"/>
    <property type="match status" value="1"/>
</dbReference>
<accession>A0A495B8B6</accession>
<dbReference type="AlphaFoldDB" id="A0A495B8B6"/>
<dbReference type="PRINTS" id="PR00039">
    <property type="entry name" value="HTHLYSR"/>
</dbReference>
<dbReference type="RefSeq" id="WP_120811324.1">
    <property type="nucleotide sequence ID" value="NZ_RBID01000016.1"/>
</dbReference>
<dbReference type="EMBL" id="RBID01000016">
    <property type="protein sequence ID" value="RKQ57206.1"/>
    <property type="molecule type" value="Genomic_DNA"/>
</dbReference>
<reference evidence="6 7" key="1">
    <citation type="submission" date="2018-10" db="EMBL/GenBank/DDBJ databases">
        <title>Genomic Encyclopedia of Type Strains, Phase IV (KMG-IV): sequencing the most valuable type-strain genomes for metagenomic binning, comparative biology and taxonomic classification.</title>
        <authorList>
            <person name="Goeker M."/>
        </authorList>
    </citation>
    <scope>NUCLEOTIDE SEQUENCE [LARGE SCALE GENOMIC DNA]</scope>
    <source>
        <strain evidence="6 7">DSM 3303</strain>
    </source>
</reference>
<evidence type="ECO:0000313" key="6">
    <source>
        <dbReference type="EMBL" id="RKQ57206.1"/>
    </source>
</evidence>
<evidence type="ECO:0000256" key="3">
    <source>
        <dbReference type="ARBA" id="ARBA00023125"/>
    </source>
</evidence>
<name>A0A495B8B6_VOGIN</name>
<dbReference type="FunFam" id="1.10.10.10:FF:000001">
    <property type="entry name" value="LysR family transcriptional regulator"/>
    <property type="match status" value="1"/>
</dbReference>